<accession>A0A2P2PWL3</accession>
<evidence type="ECO:0000313" key="1">
    <source>
        <dbReference type="EMBL" id="MBX59121.1"/>
    </source>
</evidence>
<dbReference type="EMBL" id="GGEC01078637">
    <property type="protein sequence ID" value="MBX59121.1"/>
    <property type="molecule type" value="Transcribed_RNA"/>
</dbReference>
<proteinExistence type="predicted"/>
<dbReference type="AlphaFoldDB" id="A0A2P2PWL3"/>
<sequence length="25" mass="2815">MRDNAIYLQKNSVSALELNSFKCLG</sequence>
<organism evidence="1">
    <name type="scientific">Rhizophora mucronata</name>
    <name type="common">Asiatic mangrove</name>
    <dbReference type="NCBI Taxonomy" id="61149"/>
    <lineage>
        <taxon>Eukaryota</taxon>
        <taxon>Viridiplantae</taxon>
        <taxon>Streptophyta</taxon>
        <taxon>Embryophyta</taxon>
        <taxon>Tracheophyta</taxon>
        <taxon>Spermatophyta</taxon>
        <taxon>Magnoliopsida</taxon>
        <taxon>eudicotyledons</taxon>
        <taxon>Gunneridae</taxon>
        <taxon>Pentapetalae</taxon>
        <taxon>rosids</taxon>
        <taxon>fabids</taxon>
        <taxon>Malpighiales</taxon>
        <taxon>Rhizophoraceae</taxon>
        <taxon>Rhizophora</taxon>
    </lineage>
</organism>
<reference evidence="1" key="1">
    <citation type="submission" date="2018-02" db="EMBL/GenBank/DDBJ databases">
        <title>Rhizophora mucronata_Transcriptome.</title>
        <authorList>
            <person name="Meera S.P."/>
            <person name="Sreeshan A."/>
            <person name="Augustine A."/>
        </authorList>
    </citation>
    <scope>NUCLEOTIDE SEQUENCE</scope>
    <source>
        <tissue evidence="1">Leaf</tissue>
    </source>
</reference>
<protein>
    <submittedName>
        <fullName evidence="1">Uncharacterized protein</fullName>
    </submittedName>
</protein>
<name>A0A2P2PWL3_RHIMU</name>